<evidence type="ECO:0000313" key="14">
    <source>
        <dbReference type="EMBL" id="CAG9560199.1"/>
    </source>
</evidence>
<evidence type="ECO:0000256" key="9">
    <source>
        <dbReference type="ARBA" id="ARBA00022840"/>
    </source>
</evidence>
<feature type="domain" description="Phosphoadenosine phosphosulphate reductase" evidence="13">
    <location>
        <begin position="111"/>
        <end position="186"/>
    </location>
</feature>
<dbReference type="Proteomes" id="UP000789524">
    <property type="component" value="Unassembled WGS sequence"/>
</dbReference>
<comment type="caution">
    <text evidence="14">The sequence shown here is derived from an EMBL/GenBank/DDBJ whole genome shotgun (WGS) entry which is preliminary data.</text>
</comment>
<feature type="domain" description="Phosphoadenosine phosphosulphate reductase" evidence="13">
    <location>
        <begin position="29"/>
        <end position="100"/>
    </location>
</feature>
<dbReference type="PANTHER" id="PTHR23293:SF9">
    <property type="entry name" value="FAD SYNTHASE"/>
    <property type="match status" value="1"/>
</dbReference>
<dbReference type="EMBL" id="CAKASE010000045">
    <property type="protein sequence ID" value="CAG9560199.1"/>
    <property type="molecule type" value="Genomic_DNA"/>
</dbReference>
<evidence type="ECO:0000256" key="5">
    <source>
        <dbReference type="ARBA" id="ARBA00022679"/>
    </source>
</evidence>
<proteinExistence type="predicted"/>
<evidence type="ECO:0000256" key="4">
    <source>
        <dbReference type="ARBA" id="ARBA00022643"/>
    </source>
</evidence>
<keyword evidence="4" id="KW-0288">FMN</keyword>
<evidence type="ECO:0000313" key="15">
    <source>
        <dbReference type="Proteomes" id="UP000789524"/>
    </source>
</evidence>
<gene>
    <name evidence="14" type="ORF">DCHRY22_LOCUS1913</name>
</gene>
<keyword evidence="8" id="KW-0274">FAD</keyword>
<dbReference type="Gene3D" id="3.40.50.620">
    <property type="entry name" value="HUPs"/>
    <property type="match status" value="1"/>
</dbReference>
<keyword evidence="6" id="KW-0548">Nucleotidyltransferase</keyword>
<dbReference type="GO" id="GO:0003919">
    <property type="term" value="F:FMN adenylyltransferase activity"/>
    <property type="evidence" value="ECO:0007669"/>
    <property type="project" value="UniProtKB-EC"/>
</dbReference>
<dbReference type="CDD" id="cd23948">
    <property type="entry name" value="FAD_synthase"/>
    <property type="match status" value="1"/>
</dbReference>
<dbReference type="AlphaFoldDB" id="A0A8J2VYP7"/>
<evidence type="ECO:0000256" key="12">
    <source>
        <dbReference type="ARBA" id="ARBA00049494"/>
    </source>
</evidence>
<evidence type="ECO:0000259" key="13">
    <source>
        <dbReference type="Pfam" id="PF01507"/>
    </source>
</evidence>
<protein>
    <recommendedName>
        <fullName evidence="2">FAD synthase</fullName>
        <ecNumber evidence="2">2.7.7.2</ecNumber>
    </recommendedName>
    <alternativeName>
        <fullName evidence="10">FAD pyrophosphorylase</fullName>
    </alternativeName>
    <alternativeName>
        <fullName evidence="11">FMN adenylyltransferase</fullName>
    </alternativeName>
</protein>
<keyword evidence="9" id="KW-0067">ATP-binding</keyword>
<evidence type="ECO:0000256" key="3">
    <source>
        <dbReference type="ARBA" id="ARBA00022630"/>
    </source>
</evidence>
<sequence>MDIQNIETVIEESKQVIEECFNLFKLDEVFLCFNGGKDCTVLLDLTISVLKTKFKTNDVAKGLKVVYIQTKGPFIEIEEFVKEIELYYGIEIVVMGGELKATLQRILESDKRVKAGLMGTRRTDPHSEKLVFMQKTDPNWPQMMRVFPLLNWSYHQIWSYILQRKVPYCKLYDRGYTSIGSIYNTLPNKSLAFTDNGRTMYHPAWMLADAELERAGRGPTNGHINTENQIDQ</sequence>
<comment type="catalytic activity">
    <reaction evidence="12">
        <text>FMN + ATP + H(+) = FAD + diphosphate</text>
        <dbReference type="Rhea" id="RHEA:17237"/>
        <dbReference type="ChEBI" id="CHEBI:15378"/>
        <dbReference type="ChEBI" id="CHEBI:30616"/>
        <dbReference type="ChEBI" id="CHEBI:33019"/>
        <dbReference type="ChEBI" id="CHEBI:57692"/>
        <dbReference type="ChEBI" id="CHEBI:58210"/>
        <dbReference type="EC" id="2.7.7.2"/>
    </reaction>
</comment>
<organism evidence="14 15">
    <name type="scientific">Danaus chrysippus</name>
    <name type="common">African queen</name>
    <dbReference type="NCBI Taxonomy" id="151541"/>
    <lineage>
        <taxon>Eukaryota</taxon>
        <taxon>Metazoa</taxon>
        <taxon>Ecdysozoa</taxon>
        <taxon>Arthropoda</taxon>
        <taxon>Hexapoda</taxon>
        <taxon>Insecta</taxon>
        <taxon>Pterygota</taxon>
        <taxon>Neoptera</taxon>
        <taxon>Endopterygota</taxon>
        <taxon>Lepidoptera</taxon>
        <taxon>Glossata</taxon>
        <taxon>Ditrysia</taxon>
        <taxon>Papilionoidea</taxon>
        <taxon>Nymphalidae</taxon>
        <taxon>Danainae</taxon>
        <taxon>Danaini</taxon>
        <taxon>Danaina</taxon>
        <taxon>Danaus</taxon>
        <taxon>Anosia</taxon>
    </lineage>
</organism>
<evidence type="ECO:0000256" key="11">
    <source>
        <dbReference type="ARBA" id="ARBA00031871"/>
    </source>
</evidence>
<evidence type="ECO:0000256" key="1">
    <source>
        <dbReference type="ARBA" id="ARBA00004726"/>
    </source>
</evidence>
<dbReference type="OrthoDB" id="270728at2759"/>
<dbReference type="InterPro" id="IPR002500">
    <property type="entry name" value="PAPS_reduct_dom"/>
</dbReference>
<keyword evidence="7" id="KW-0547">Nucleotide-binding</keyword>
<reference evidence="14" key="1">
    <citation type="submission" date="2021-09" db="EMBL/GenBank/DDBJ databases">
        <authorList>
            <person name="Martin H S."/>
        </authorList>
    </citation>
    <scope>NUCLEOTIDE SEQUENCE</scope>
</reference>
<keyword evidence="3" id="KW-0285">Flavoprotein</keyword>
<dbReference type="GO" id="GO:0006747">
    <property type="term" value="P:FAD biosynthetic process"/>
    <property type="evidence" value="ECO:0007669"/>
    <property type="project" value="TreeGrafter"/>
</dbReference>
<dbReference type="Pfam" id="PF01507">
    <property type="entry name" value="PAPS_reduct"/>
    <property type="match status" value="2"/>
</dbReference>
<name>A0A8J2VYP7_9NEOP</name>
<dbReference type="InterPro" id="IPR014729">
    <property type="entry name" value="Rossmann-like_a/b/a_fold"/>
</dbReference>
<evidence type="ECO:0000256" key="8">
    <source>
        <dbReference type="ARBA" id="ARBA00022827"/>
    </source>
</evidence>
<keyword evidence="15" id="KW-1185">Reference proteome</keyword>
<keyword evidence="5" id="KW-0808">Transferase</keyword>
<dbReference type="SUPFAM" id="SSF52402">
    <property type="entry name" value="Adenine nucleotide alpha hydrolases-like"/>
    <property type="match status" value="1"/>
</dbReference>
<dbReference type="PANTHER" id="PTHR23293">
    <property type="entry name" value="FAD SYNTHETASE-RELATED FMN ADENYLYLTRANSFERASE"/>
    <property type="match status" value="1"/>
</dbReference>
<evidence type="ECO:0000256" key="6">
    <source>
        <dbReference type="ARBA" id="ARBA00022695"/>
    </source>
</evidence>
<evidence type="ECO:0000256" key="10">
    <source>
        <dbReference type="ARBA" id="ARBA00031145"/>
    </source>
</evidence>
<accession>A0A8J2VYP7</accession>
<dbReference type="EC" id="2.7.7.2" evidence="2"/>
<dbReference type="GO" id="GO:0005524">
    <property type="term" value="F:ATP binding"/>
    <property type="evidence" value="ECO:0007669"/>
    <property type="project" value="UniProtKB-KW"/>
</dbReference>
<evidence type="ECO:0000256" key="2">
    <source>
        <dbReference type="ARBA" id="ARBA00012393"/>
    </source>
</evidence>
<evidence type="ECO:0000256" key="7">
    <source>
        <dbReference type="ARBA" id="ARBA00022741"/>
    </source>
</evidence>
<comment type="pathway">
    <text evidence="1">Cofactor biosynthesis; FAD biosynthesis; FAD from FMN: step 1/1.</text>
</comment>